<proteinExistence type="predicted"/>
<comment type="caution">
    <text evidence="2">The sequence shown here is derived from an EMBL/GenBank/DDBJ whole genome shotgun (WGS) entry which is preliminary data.</text>
</comment>
<gene>
    <name evidence="2" type="ORF">OOZ53_15295</name>
</gene>
<organism evidence="2 3">
    <name type="scientific">Hoeflea poritis</name>
    <dbReference type="NCBI Taxonomy" id="2993659"/>
    <lineage>
        <taxon>Bacteria</taxon>
        <taxon>Pseudomonadati</taxon>
        <taxon>Pseudomonadota</taxon>
        <taxon>Alphaproteobacteria</taxon>
        <taxon>Hyphomicrobiales</taxon>
        <taxon>Rhizobiaceae</taxon>
        <taxon>Hoeflea</taxon>
    </lineage>
</organism>
<reference evidence="2" key="1">
    <citation type="submission" date="2022-11" db="EMBL/GenBank/DDBJ databases">
        <title>Hoeflea poritis sp. nov., isolated from scleractinian coral Porites lutea.</title>
        <authorList>
            <person name="Zhang G."/>
            <person name="Wei Q."/>
            <person name="Cai L."/>
        </authorList>
    </citation>
    <scope>NUCLEOTIDE SEQUENCE</scope>
    <source>
        <strain evidence="2">E7-10</strain>
    </source>
</reference>
<evidence type="ECO:0000259" key="1">
    <source>
        <dbReference type="Pfam" id="PF06568"/>
    </source>
</evidence>
<sequence>MQQRRAHNRACRELSNLSDRELADLGIFRADIPSVVAGNRHLD</sequence>
<evidence type="ECO:0000313" key="2">
    <source>
        <dbReference type="EMBL" id="MDA4846725.1"/>
    </source>
</evidence>
<evidence type="ECO:0000313" key="3">
    <source>
        <dbReference type="Proteomes" id="UP001148313"/>
    </source>
</evidence>
<keyword evidence="3" id="KW-1185">Reference proteome</keyword>
<dbReference type="Proteomes" id="UP001148313">
    <property type="component" value="Unassembled WGS sequence"/>
</dbReference>
<dbReference type="EMBL" id="JAPJZH010000009">
    <property type="protein sequence ID" value="MDA4846725.1"/>
    <property type="molecule type" value="Genomic_DNA"/>
</dbReference>
<name>A0ABT4VPU4_9HYPH</name>
<dbReference type="Pfam" id="PF06568">
    <property type="entry name" value="YjiS-like"/>
    <property type="match status" value="1"/>
</dbReference>
<accession>A0ABT4VPU4</accession>
<feature type="domain" description="YjiS-like" evidence="1">
    <location>
        <begin position="1"/>
        <end position="32"/>
    </location>
</feature>
<protein>
    <submittedName>
        <fullName evidence="2">DUF1127 domain-containing protein</fullName>
    </submittedName>
</protein>
<dbReference type="InterPro" id="IPR009506">
    <property type="entry name" value="YjiS-like"/>
</dbReference>